<organism evidence="2 3">
    <name type="scientific">Actinomadura sediminis</name>
    <dbReference type="NCBI Taxonomy" id="1038904"/>
    <lineage>
        <taxon>Bacteria</taxon>
        <taxon>Bacillati</taxon>
        <taxon>Actinomycetota</taxon>
        <taxon>Actinomycetes</taxon>
        <taxon>Streptosporangiales</taxon>
        <taxon>Thermomonosporaceae</taxon>
        <taxon>Actinomadura</taxon>
    </lineage>
</organism>
<proteinExistence type="predicted"/>
<keyword evidence="3" id="KW-1185">Reference proteome</keyword>
<evidence type="ECO:0008006" key="4">
    <source>
        <dbReference type="Google" id="ProtNLM"/>
    </source>
</evidence>
<feature type="transmembrane region" description="Helical" evidence="1">
    <location>
        <begin position="98"/>
        <end position="125"/>
    </location>
</feature>
<feature type="transmembrane region" description="Helical" evidence="1">
    <location>
        <begin position="57"/>
        <end position="77"/>
    </location>
</feature>
<keyword evidence="1" id="KW-0812">Transmembrane</keyword>
<sequence>MAPTSAPPTWQHRAAHAVTLLALPSCLWRIGLALGFPLGYTDEGHRIICPPGLAGPVYLIGLSVATEIAALLTLGLVQRWGEVVPRWVPVIGGRTVPVPAVLIPAWIGVAALGALWTPFAFWWAMPHDDMTPAGHTLVGFLYLPLVAWAPILAVLAVSYRRRR</sequence>
<feature type="transmembrane region" description="Helical" evidence="1">
    <location>
        <begin position="137"/>
        <end position="159"/>
    </location>
</feature>
<gene>
    <name evidence="2" type="ORF">ACFQ11_34415</name>
</gene>
<accession>A0ABW3F2K3</accession>
<keyword evidence="1" id="KW-1133">Transmembrane helix</keyword>
<dbReference type="RefSeq" id="WP_378306505.1">
    <property type="nucleotide sequence ID" value="NZ_JBHTJA010000141.1"/>
</dbReference>
<evidence type="ECO:0000313" key="2">
    <source>
        <dbReference type="EMBL" id="MFD0905512.1"/>
    </source>
</evidence>
<dbReference type="EMBL" id="JBHTJA010000141">
    <property type="protein sequence ID" value="MFD0905512.1"/>
    <property type="molecule type" value="Genomic_DNA"/>
</dbReference>
<comment type="caution">
    <text evidence="2">The sequence shown here is derived from an EMBL/GenBank/DDBJ whole genome shotgun (WGS) entry which is preliminary data.</text>
</comment>
<protein>
    <recommendedName>
        <fullName evidence="4">DUF3995 domain-containing protein</fullName>
    </recommendedName>
</protein>
<name>A0ABW3F2K3_9ACTN</name>
<reference evidence="3" key="1">
    <citation type="journal article" date="2019" name="Int. J. Syst. Evol. Microbiol.">
        <title>The Global Catalogue of Microorganisms (GCM) 10K type strain sequencing project: providing services to taxonomists for standard genome sequencing and annotation.</title>
        <authorList>
            <consortium name="The Broad Institute Genomics Platform"/>
            <consortium name="The Broad Institute Genome Sequencing Center for Infectious Disease"/>
            <person name="Wu L."/>
            <person name="Ma J."/>
        </authorList>
    </citation>
    <scope>NUCLEOTIDE SEQUENCE [LARGE SCALE GENOMIC DNA]</scope>
    <source>
        <strain evidence="3">JCM 31202</strain>
    </source>
</reference>
<dbReference type="Proteomes" id="UP001596972">
    <property type="component" value="Unassembled WGS sequence"/>
</dbReference>
<evidence type="ECO:0000313" key="3">
    <source>
        <dbReference type="Proteomes" id="UP001596972"/>
    </source>
</evidence>
<evidence type="ECO:0000256" key="1">
    <source>
        <dbReference type="SAM" id="Phobius"/>
    </source>
</evidence>
<keyword evidence="1" id="KW-0472">Membrane</keyword>